<feature type="region of interest" description="Disordered" evidence="1">
    <location>
        <begin position="124"/>
        <end position="179"/>
    </location>
</feature>
<gene>
    <name evidence="2" type="ORF">ACFQ1E_20490</name>
</gene>
<reference evidence="3" key="1">
    <citation type="journal article" date="2019" name="Int. J. Syst. Evol. Microbiol.">
        <title>The Global Catalogue of Microorganisms (GCM) 10K type strain sequencing project: providing services to taxonomists for standard genome sequencing and annotation.</title>
        <authorList>
            <consortium name="The Broad Institute Genomics Platform"/>
            <consortium name="The Broad Institute Genome Sequencing Center for Infectious Disease"/>
            <person name="Wu L."/>
            <person name="Ma J."/>
        </authorList>
    </citation>
    <scope>NUCLEOTIDE SEQUENCE [LARGE SCALE GENOMIC DNA]</scope>
    <source>
        <strain evidence="3">CCUG 62982</strain>
    </source>
</reference>
<feature type="compositionally biased region" description="Basic and acidic residues" evidence="1">
    <location>
        <begin position="136"/>
        <end position="150"/>
    </location>
</feature>
<proteinExistence type="predicted"/>
<accession>A0ABW3HBD1</accession>
<dbReference type="RefSeq" id="WP_264946574.1">
    <property type="nucleotide sequence ID" value="NZ_JAPDRA010000016.1"/>
</dbReference>
<keyword evidence="3" id="KW-1185">Reference proteome</keyword>
<dbReference type="EMBL" id="JBHTJG010000017">
    <property type="protein sequence ID" value="MFD0948728.1"/>
    <property type="molecule type" value="Genomic_DNA"/>
</dbReference>
<evidence type="ECO:0000256" key="1">
    <source>
        <dbReference type="SAM" id="MobiDB-lite"/>
    </source>
</evidence>
<comment type="caution">
    <text evidence="2">The sequence shown here is derived from an EMBL/GenBank/DDBJ whole genome shotgun (WGS) entry which is preliminary data.</text>
</comment>
<feature type="compositionally biased region" description="Low complexity" evidence="1">
    <location>
        <begin position="124"/>
        <end position="135"/>
    </location>
</feature>
<sequence>MILALVLAFAAPQEAPPPAGAPAPEAEAEEIVVQATFGRTTMLFDKGGDGKLRNCRVMVSSGSQSRDIAACQATPVCYSGTIDEVTDCTYFTTDEAPISIAPRGAGQKPGSAVQVFEMPKVVKPAAPAPTGLAGPRSDEGDGSSRYRAEKLPPPPTAPGSGGAVRVTLGPGQEVQEGDR</sequence>
<name>A0ABW3HBD1_9SPHN</name>
<evidence type="ECO:0000313" key="2">
    <source>
        <dbReference type="EMBL" id="MFD0948728.1"/>
    </source>
</evidence>
<organism evidence="2 3">
    <name type="scientific">Sphingomonas canadensis</name>
    <dbReference type="NCBI Taxonomy" id="1219257"/>
    <lineage>
        <taxon>Bacteria</taxon>
        <taxon>Pseudomonadati</taxon>
        <taxon>Pseudomonadota</taxon>
        <taxon>Alphaproteobacteria</taxon>
        <taxon>Sphingomonadales</taxon>
        <taxon>Sphingomonadaceae</taxon>
        <taxon>Sphingomonas</taxon>
    </lineage>
</organism>
<dbReference type="Proteomes" id="UP001596977">
    <property type="component" value="Unassembled WGS sequence"/>
</dbReference>
<evidence type="ECO:0000313" key="3">
    <source>
        <dbReference type="Proteomes" id="UP001596977"/>
    </source>
</evidence>
<protein>
    <submittedName>
        <fullName evidence="2">Uncharacterized protein</fullName>
    </submittedName>
</protein>